<dbReference type="InterPro" id="IPR027417">
    <property type="entry name" value="P-loop_NTPase"/>
</dbReference>
<keyword evidence="9 10" id="KW-0009">Actin-binding</keyword>
<evidence type="ECO:0000259" key="13">
    <source>
        <dbReference type="PROSITE" id="PS51126"/>
    </source>
</evidence>
<evidence type="ECO:0000259" key="15">
    <source>
        <dbReference type="PROSITE" id="PS51844"/>
    </source>
</evidence>
<dbReference type="Gene3D" id="3.30.70.1590">
    <property type="match status" value="1"/>
</dbReference>
<dbReference type="InterPro" id="IPR001609">
    <property type="entry name" value="Myosin_head_motor_dom-like"/>
</dbReference>
<dbReference type="GO" id="GO:0051015">
    <property type="term" value="F:actin filament binding"/>
    <property type="evidence" value="ECO:0007669"/>
    <property type="project" value="TreeGrafter"/>
</dbReference>
<dbReference type="Gene3D" id="3.40.850.10">
    <property type="entry name" value="Kinesin motor domain"/>
    <property type="match status" value="1"/>
</dbReference>
<dbReference type="FunFam" id="1.20.5.190:FF:000018">
    <property type="entry name" value="Myosin XI D"/>
    <property type="match status" value="1"/>
</dbReference>
<dbReference type="GO" id="GO:0005737">
    <property type="term" value="C:cytoplasm"/>
    <property type="evidence" value="ECO:0007669"/>
    <property type="project" value="TreeGrafter"/>
</dbReference>
<feature type="domain" description="Myosin N-terminal SH3-like" evidence="15">
    <location>
        <begin position="8"/>
        <end position="57"/>
    </location>
</feature>
<dbReference type="OrthoDB" id="6108017at2759"/>
<feature type="region of interest" description="Disordered" evidence="12">
    <location>
        <begin position="1460"/>
        <end position="1485"/>
    </location>
</feature>
<dbReference type="SMART" id="SM01132">
    <property type="entry name" value="DIL"/>
    <property type="match status" value="1"/>
</dbReference>
<sequence length="1691" mass="191453">MAGQVNLVVGSLVWIEDPDVAWLDGEVVEVNGQDIKVLCTTGTTVEVKSASVYPKDPEFPSCGVDDMTKLAYLHEPGLLQNLKFRYDVNEIYTYTGSILIAVNPFRRLPHLYAHEMMEDYKGAALGELSPHPFAIANSAYRQMINEGISQSILVSGESGAGKTESTKMLMRYLAFVGGRAGGKSASGERSVEQQVLESNPVLEAFGNAKTVRNNNSSRFGKFVEIQFDQSLRISGAAIRTYLLERSRVCQVSDPERNYHCFYMLCAAPPEEIEKYKLGNPRSFHYLNQSNCCELDGVDDSEEYLSTRKAMDVVGISTSDQDAIFRVVAAILHLGNVEFAKGKDVDSSEPKDDKSRFHLKMAAELFMCDEKSLEDSMCTRVIVTRDETITKCLDPDSATLSRDALAKIVYSRLFDWIVDTINNSIGQDPHSKHLIGVLDIYGFESFKTNSFEQFCINLTNEKLQQHFNQHVFKMEQEEYTKEEINWSYIDFIDNQDVLDLIEKKPGGVIALLDEACMFPRSTHETFAQKLYQTFKDHKRFSKPKLARTDFTICHYAGDVTYQTELFLDKNKDYVVAEHQALLSASKCTFVSGLFPPLPEDSSKSSKFSSIGTRFKQQLQSLLETLNATEPHYIRCVKPNNLLKPSIFENNNVLQQLRCGGVMEAIRISCAGYPTRKTFDEFIARFKILAPDVLHGSCGESTACKRLLEKVNLKGYQIGKTKVFLRAGQMAQLDGCRTEVLGRAAIVIQKKVRSYLGRKKFILLRLSAVQIQAVCRGQVARQQYEKMRIEAASIKIQKHWRRYFARCCYKKLCSSAVAIQAGIHGMVALKELKFRRQTRAAIIIQSRCRQYLAYIHYLRIKKVAITAQCAMRGRVARKELHKLKMAAKETGALQAAKDMLEKQVEELTWRLQQEKQMRADMEEAKTQENTKLESALQEMETQFQETKSLLNKEREAAKELAEQAPVIQEVPVVDHELINKLTAEIEQLKESKALLIKECEAAKGLAEQVPVLQEVPVVDHELINKLTAEIEQLKERNALLSKEHESAKKLVEKVPVIQEVPIVDHELIKKLTAENEQLKETKALLSKEHETATKLVEQVPVIQEVPVIDHELIKKLTAENEQLKETKALLSEEHETVTKLVEQVPFIQEVPIVDQGLINKLTAENEQLKALVTSLANKIDETERKFEESNRLSEERLKQALEAESKIIELKTTMQRLEEKLSDLETEDRILRQQALQQQTLQQQALQKPPSRKMSGHIVMASNQPLENGHHELLSHAPSKKFGTDADAKLRRSQIERQNESVDALLKCLTQDLGFSEGKPVGAFIIYKSLLHWKSFEAEKTSVFDRLIQLIGSAIENQDDNEHMAYWLSNTTTLLFLLQKSLKATPRKPPTPTSLFERMTQGFRSSSANLPVGTLDVVRQVEAKYPALLFKQQLTAYVEKIYGIVRDNLKKELSPLLSTCIQAPGSPKENSLEPSGEESSSSPPNNSWSSIIDNLNDHLCRLQNNFVPAVLVQRIFSQVFSYINVQLFNSLLLRQECCTFSIGDHVKSGLAELELWCGQAKEEYAGSCWDELKHVRQAVGFLVIHQKSRISYDEITNDLCPILSVHQLYRICNLYSDDNFNTMSVAPDVISSMKATMTEDYNDEDSSSFLLDDNSSIPFSVDDISTSLQDKNFHDIKPPAELLENPAFQFLQD</sequence>
<evidence type="ECO:0000256" key="7">
    <source>
        <dbReference type="ARBA" id="ARBA00023123"/>
    </source>
</evidence>
<evidence type="ECO:0000259" key="14">
    <source>
        <dbReference type="PROSITE" id="PS51456"/>
    </source>
</evidence>
<keyword evidence="8 10" id="KW-0505">Motor protein</keyword>
<evidence type="ECO:0000256" key="1">
    <source>
        <dbReference type="ARBA" id="ARBA00008049"/>
    </source>
</evidence>
<evidence type="ECO:0000256" key="12">
    <source>
        <dbReference type="SAM" id="MobiDB-lite"/>
    </source>
</evidence>
<dbReference type="PROSITE" id="PS51126">
    <property type="entry name" value="DILUTE"/>
    <property type="match status" value="1"/>
</dbReference>
<dbReference type="Proteomes" id="UP000504603">
    <property type="component" value="Unplaced"/>
</dbReference>
<dbReference type="FunFam" id="1.20.120.720:FF:000011">
    <property type="entry name" value="Myosin 2"/>
    <property type="match status" value="1"/>
</dbReference>
<keyword evidence="4 10" id="KW-0067">ATP-binding</keyword>
<dbReference type="PROSITE" id="PS51456">
    <property type="entry name" value="MYOSIN_MOTOR"/>
    <property type="match status" value="1"/>
</dbReference>
<dbReference type="InterPro" id="IPR036961">
    <property type="entry name" value="Kinesin_motor_dom_sf"/>
</dbReference>
<evidence type="ECO:0000256" key="8">
    <source>
        <dbReference type="ARBA" id="ARBA00023175"/>
    </source>
</evidence>
<feature type="binding site" evidence="10">
    <location>
        <begin position="156"/>
        <end position="163"/>
    </location>
    <ligand>
        <name>ATP</name>
        <dbReference type="ChEBI" id="CHEBI:30616"/>
    </ligand>
</feature>
<dbReference type="RefSeq" id="XP_022157948.1">
    <property type="nucleotide sequence ID" value="XM_022302256.1"/>
</dbReference>
<dbReference type="Gene3D" id="1.20.120.720">
    <property type="entry name" value="Myosin VI head, motor domain, U50 subdomain"/>
    <property type="match status" value="1"/>
</dbReference>
<dbReference type="GO" id="GO:0000146">
    <property type="term" value="F:microfilament motor activity"/>
    <property type="evidence" value="ECO:0007669"/>
    <property type="project" value="TreeGrafter"/>
</dbReference>
<comment type="similarity">
    <text evidence="1">Belongs to the TRAFAC class myosin-kinesin ATPase superfamily. Myosin family. Plant myosin class XI subfamily.</text>
</comment>
<keyword evidence="5" id="KW-0112">Calmodulin-binding</keyword>
<dbReference type="SMART" id="SM00242">
    <property type="entry name" value="MYSc"/>
    <property type="match status" value="1"/>
</dbReference>
<dbReference type="FunFam" id="1.10.10.820:FF:000001">
    <property type="entry name" value="Myosin heavy chain"/>
    <property type="match status" value="1"/>
</dbReference>
<dbReference type="GO" id="GO:0005516">
    <property type="term" value="F:calmodulin binding"/>
    <property type="evidence" value="ECO:0007669"/>
    <property type="project" value="UniProtKB-KW"/>
</dbReference>
<evidence type="ECO:0000256" key="4">
    <source>
        <dbReference type="ARBA" id="ARBA00022840"/>
    </source>
</evidence>
<evidence type="ECO:0000256" key="11">
    <source>
        <dbReference type="SAM" id="Coils"/>
    </source>
</evidence>
<dbReference type="InterPro" id="IPR037975">
    <property type="entry name" value="MyosinXI_CBD"/>
</dbReference>
<dbReference type="Gene3D" id="1.20.58.530">
    <property type="match status" value="1"/>
</dbReference>
<dbReference type="Gene3D" id="1.20.5.190">
    <property type="match status" value="3"/>
</dbReference>
<dbReference type="PROSITE" id="PS51844">
    <property type="entry name" value="SH3_LIKE"/>
    <property type="match status" value="1"/>
</dbReference>
<dbReference type="PANTHER" id="PTHR13140">
    <property type="entry name" value="MYOSIN"/>
    <property type="match status" value="1"/>
</dbReference>
<dbReference type="InterPro" id="IPR036018">
    <property type="entry name" value="MYSc_Myo11"/>
</dbReference>
<gene>
    <name evidence="17" type="primary">LOC111024549</name>
</gene>
<reference evidence="17" key="1">
    <citation type="submission" date="2025-08" db="UniProtKB">
        <authorList>
            <consortium name="RefSeq"/>
        </authorList>
    </citation>
    <scope>IDENTIFICATION</scope>
    <source>
        <strain evidence="17">OHB3-1</strain>
    </source>
</reference>
<dbReference type="GO" id="GO:0005524">
    <property type="term" value="F:ATP binding"/>
    <property type="evidence" value="ECO:0007669"/>
    <property type="project" value="UniProtKB-UniRule"/>
</dbReference>
<feature type="region of interest" description="Actin-binding" evidence="10">
    <location>
        <begin position="617"/>
        <end position="639"/>
    </location>
</feature>
<evidence type="ECO:0000256" key="9">
    <source>
        <dbReference type="ARBA" id="ARBA00023203"/>
    </source>
</evidence>
<keyword evidence="3 10" id="KW-0547">Nucleotide-binding</keyword>
<dbReference type="Pfam" id="PF02736">
    <property type="entry name" value="Myosin_N"/>
    <property type="match status" value="1"/>
</dbReference>
<evidence type="ECO:0000256" key="5">
    <source>
        <dbReference type="ARBA" id="ARBA00022860"/>
    </source>
</evidence>
<dbReference type="KEGG" id="mcha:111024549"/>
<keyword evidence="2" id="KW-0677">Repeat</keyword>
<accession>A0A6J1DUR2</accession>
<evidence type="ECO:0000256" key="3">
    <source>
        <dbReference type="ARBA" id="ARBA00022741"/>
    </source>
</evidence>
<feature type="domain" description="Myosin motor" evidence="14">
    <location>
        <begin position="62"/>
        <end position="736"/>
    </location>
</feature>
<dbReference type="InterPro" id="IPR004009">
    <property type="entry name" value="SH3_Myosin"/>
</dbReference>
<organism evidence="16 17">
    <name type="scientific">Momordica charantia</name>
    <name type="common">Bitter gourd</name>
    <name type="synonym">Balsam pear</name>
    <dbReference type="NCBI Taxonomy" id="3673"/>
    <lineage>
        <taxon>Eukaryota</taxon>
        <taxon>Viridiplantae</taxon>
        <taxon>Streptophyta</taxon>
        <taxon>Embryophyta</taxon>
        <taxon>Tracheophyta</taxon>
        <taxon>Spermatophyta</taxon>
        <taxon>Magnoliopsida</taxon>
        <taxon>eudicotyledons</taxon>
        <taxon>Gunneridae</taxon>
        <taxon>Pentapetalae</taxon>
        <taxon>rosids</taxon>
        <taxon>fabids</taxon>
        <taxon>Cucurbitales</taxon>
        <taxon>Cucurbitaceae</taxon>
        <taxon>Momordiceae</taxon>
        <taxon>Momordica</taxon>
    </lineage>
</organism>
<feature type="domain" description="Dilute" evidence="13">
    <location>
        <begin position="1343"/>
        <end position="1637"/>
    </location>
</feature>
<dbReference type="PROSITE" id="PS50096">
    <property type="entry name" value="IQ"/>
    <property type="match status" value="4"/>
</dbReference>
<evidence type="ECO:0000256" key="2">
    <source>
        <dbReference type="ARBA" id="ARBA00022737"/>
    </source>
</evidence>
<keyword evidence="6 11" id="KW-0175">Coiled coil</keyword>
<dbReference type="FunFam" id="1.20.5.190:FF:000001">
    <property type="entry name" value="unconventional myosin-Va"/>
    <property type="match status" value="1"/>
</dbReference>
<dbReference type="Gene3D" id="1.10.10.820">
    <property type="match status" value="1"/>
</dbReference>
<keyword evidence="7 10" id="KW-0518">Myosin</keyword>
<dbReference type="InterPro" id="IPR000048">
    <property type="entry name" value="IQ_motif_EF-hand-BS"/>
</dbReference>
<keyword evidence="16" id="KW-1185">Reference proteome</keyword>
<dbReference type="CDD" id="cd15475">
    <property type="entry name" value="MyosinXI_CBD"/>
    <property type="match status" value="1"/>
</dbReference>
<proteinExistence type="inferred from homology"/>
<dbReference type="Pfam" id="PF00612">
    <property type="entry name" value="IQ"/>
    <property type="match status" value="4"/>
</dbReference>
<dbReference type="GO" id="GO:0016020">
    <property type="term" value="C:membrane"/>
    <property type="evidence" value="ECO:0007669"/>
    <property type="project" value="TreeGrafter"/>
</dbReference>
<dbReference type="Pfam" id="PF00063">
    <property type="entry name" value="Myosin_head"/>
    <property type="match status" value="1"/>
</dbReference>
<feature type="compositionally biased region" description="Low complexity" evidence="12">
    <location>
        <begin position="1470"/>
        <end position="1485"/>
    </location>
</feature>
<dbReference type="FunFam" id="1.20.58.530:FF:000002">
    <property type="entry name" value="Class V myosin"/>
    <property type="match status" value="1"/>
</dbReference>
<dbReference type="PANTHER" id="PTHR13140:SF761">
    <property type="entry name" value="MYOSIN-7"/>
    <property type="match status" value="1"/>
</dbReference>
<dbReference type="CDD" id="cd01384">
    <property type="entry name" value="MYSc_Myo11"/>
    <property type="match status" value="1"/>
</dbReference>
<dbReference type="SMART" id="SM00015">
    <property type="entry name" value="IQ"/>
    <property type="match status" value="6"/>
</dbReference>
<evidence type="ECO:0000313" key="17">
    <source>
        <dbReference type="RefSeq" id="XP_022157948.1"/>
    </source>
</evidence>
<dbReference type="InterPro" id="IPR002710">
    <property type="entry name" value="Dilute_dom"/>
</dbReference>
<name>A0A6J1DUR2_MOMCH</name>
<feature type="coiled-coil region" evidence="11">
    <location>
        <begin position="895"/>
        <end position="1232"/>
    </location>
</feature>
<dbReference type="GeneID" id="111024549"/>
<dbReference type="Pfam" id="PF01843">
    <property type="entry name" value="DIL"/>
    <property type="match status" value="1"/>
</dbReference>
<dbReference type="GO" id="GO:0016459">
    <property type="term" value="C:myosin complex"/>
    <property type="evidence" value="ECO:0007669"/>
    <property type="project" value="UniProtKB-KW"/>
</dbReference>
<evidence type="ECO:0000256" key="6">
    <source>
        <dbReference type="ARBA" id="ARBA00023054"/>
    </source>
</evidence>
<dbReference type="SUPFAM" id="SSF52540">
    <property type="entry name" value="P-loop containing nucleoside triphosphate hydrolases"/>
    <property type="match status" value="2"/>
</dbReference>
<evidence type="ECO:0000313" key="16">
    <source>
        <dbReference type="Proteomes" id="UP000504603"/>
    </source>
</evidence>
<dbReference type="PRINTS" id="PR00193">
    <property type="entry name" value="MYOSINHEAVY"/>
</dbReference>
<dbReference type="GO" id="GO:0007015">
    <property type="term" value="P:actin filament organization"/>
    <property type="evidence" value="ECO:0007669"/>
    <property type="project" value="InterPro"/>
</dbReference>
<dbReference type="GO" id="GO:0030048">
    <property type="term" value="P:actin filament-based movement"/>
    <property type="evidence" value="ECO:0007669"/>
    <property type="project" value="UniProtKB-ARBA"/>
</dbReference>
<protein>
    <submittedName>
        <fullName evidence="17">Myosin-7-like</fullName>
    </submittedName>
</protein>
<evidence type="ECO:0000256" key="10">
    <source>
        <dbReference type="PROSITE-ProRule" id="PRU00782"/>
    </source>
</evidence>